<dbReference type="GO" id="GO:0005576">
    <property type="term" value="C:extracellular region"/>
    <property type="evidence" value="ECO:0007669"/>
    <property type="project" value="TreeGrafter"/>
</dbReference>
<keyword evidence="2" id="KW-1133">Transmembrane helix</keyword>
<proteinExistence type="predicted"/>
<sequence>MRSRRDQVHAYAFLNRRTTDALVAGSADSIGPHLQRLTRTQFSGVMAGLVALAGFGVAGLVSPGSARHWQRQDGVVIEKETGARYAWYAGTLHPSLNYASARLAVGPDKATSRVSRRSLSGVARDPRTSGIDGAPDSLPGAGSLLTAPWSVCSSPVLDAAGDAGTRRSTTLAVGTPPGAPVGRDTGLLVTAAGQPAGGALQVVWDGARHRIAGPAAAAALGLSGEPARQVSPAWLDALPQGADLAVPAPSGSGSAGPTVGGRPTRVGDVLVATLPQGKEYAVVAATGVVPVSALAAGLELAGTPSATSRAVPVAALASAPQAARPAALDRLPAAPLRLADADPAARTLCVTRAVSASGAGAAEVRVAAAAPTGVRPAGGSASAAAPLADAVALPAGSAVLVRAEPAPGVRTGTRYLVTGTGVRFPVADDDALASLGYAGAAPLEVPPLVLDLLPQGPLLSRAAAVAPVPVATAAPSEAPSPAPSAPAPLGG</sequence>
<protein>
    <submittedName>
        <fullName evidence="3">Type VII secretion protein EccB</fullName>
    </submittedName>
</protein>
<keyword evidence="2" id="KW-0472">Membrane</keyword>
<gene>
    <name evidence="3" type="ORF">EV189_2163</name>
</gene>
<evidence type="ECO:0000256" key="2">
    <source>
        <dbReference type="SAM" id="Phobius"/>
    </source>
</evidence>
<organism evidence="3 4">
    <name type="scientific">Motilibacter rhizosphaerae</name>
    <dbReference type="NCBI Taxonomy" id="598652"/>
    <lineage>
        <taxon>Bacteria</taxon>
        <taxon>Bacillati</taxon>
        <taxon>Actinomycetota</taxon>
        <taxon>Actinomycetes</taxon>
        <taxon>Motilibacterales</taxon>
        <taxon>Motilibacteraceae</taxon>
        <taxon>Motilibacter</taxon>
    </lineage>
</organism>
<dbReference type="InterPro" id="IPR044857">
    <property type="entry name" value="T7SS_EccB_R1"/>
</dbReference>
<evidence type="ECO:0000313" key="4">
    <source>
        <dbReference type="Proteomes" id="UP000293638"/>
    </source>
</evidence>
<evidence type="ECO:0000313" key="3">
    <source>
        <dbReference type="EMBL" id="RZS90378.1"/>
    </source>
</evidence>
<dbReference type="PANTHER" id="PTHR40765">
    <property type="entry name" value="ESX-2 SECRETION SYSTEM ATPASE ECCB2"/>
    <property type="match status" value="1"/>
</dbReference>
<feature type="region of interest" description="Disordered" evidence="1">
    <location>
        <begin position="115"/>
        <end position="137"/>
    </location>
</feature>
<keyword evidence="2" id="KW-0812">Transmembrane</keyword>
<dbReference type="Gene3D" id="3.30.2390.20">
    <property type="entry name" value="Type VII secretion system EccB, repeat 1 domain"/>
    <property type="match status" value="1"/>
</dbReference>
<evidence type="ECO:0000256" key="1">
    <source>
        <dbReference type="SAM" id="MobiDB-lite"/>
    </source>
</evidence>
<dbReference type="InterPro" id="IPR007795">
    <property type="entry name" value="T7SS_EccB"/>
</dbReference>
<accession>A0A4Q7NU64</accession>
<dbReference type="PANTHER" id="PTHR40765:SF2">
    <property type="entry name" value="ESX-2 SECRETION SYSTEM ATPASE ECCB2"/>
    <property type="match status" value="1"/>
</dbReference>
<dbReference type="RefSeq" id="WP_130492843.1">
    <property type="nucleotide sequence ID" value="NZ_SGXD01000002.1"/>
</dbReference>
<dbReference type="AlphaFoldDB" id="A0A4Q7NU64"/>
<comment type="caution">
    <text evidence="3">The sequence shown here is derived from an EMBL/GenBank/DDBJ whole genome shotgun (WGS) entry which is preliminary data.</text>
</comment>
<dbReference type="Proteomes" id="UP000293638">
    <property type="component" value="Unassembled WGS sequence"/>
</dbReference>
<name>A0A4Q7NU64_9ACTN</name>
<dbReference type="OrthoDB" id="3847604at2"/>
<dbReference type="NCBIfam" id="TIGR03919">
    <property type="entry name" value="T7SS_EccB"/>
    <property type="match status" value="1"/>
</dbReference>
<dbReference type="EMBL" id="SGXD01000002">
    <property type="protein sequence ID" value="RZS90378.1"/>
    <property type="molecule type" value="Genomic_DNA"/>
</dbReference>
<keyword evidence="4" id="KW-1185">Reference proteome</keyword>
<reference evidence="3 4" key="1">
    <citation type="submission" date="2019-02" db="EMBL/GenBank/DDBJ databases">
        <title>Genomic Encyclopedia of Type Strains, Phase IV (KMG-IV): sequencing the most valuable type-strain genomes for metagenomic binning, comparative biology and taxonomic classification.</title>
        <authorList>
            <person name="Goeker M."/>
        </authorList>
    </citation>
    <scope>NUCLEOTIDE SEQUENCE [LARGE SCALE GENOMIC DNA]</scope>
    <source>
        <strain evidence="3 4">DSM 45622</strain>
    </source>
</reference>
<dbReference type="Pfam" id="PF05108">
    <property type="entry name" value="T7SS_ESX1_EccB"/>
    <property type="match status" value="1"/>
</dbReference>
<feature type="transmembrane region" description="Helical" evidence="2">
    <location>
        <begin position="42"/>
        <end position="61"/>
    </location>
</feature>